<reference evidence="1" key="1">
    <citation type="submission" date="2024-02" db="EMBL/GenBank/DDBJ databases">
        <title>Bacteria isolated from the canopy kelp, Nereocystis luetkeana.</title>
        <authorList>
            <person name="Pfister C.A."/>
            <person name="Younker I.T."/>
            <person name="Light S.H."/>
        </authorList>
    </citation>
    <scope>NUCLEOTIDE SEQUENCE</scope>
    <source>
        <strain evidence="1">TN.2.01</strain>
    </source>
</reference>
<dbReference type="Proteomes" id="UP001374952">
    <property type="component" value="Unassembled WGS sequence"/>
</dbReference>
<accession>A0ACC6R7M2</accession>
<proteinExistence type="predicted"/>
<evidence type="ECO:0000313" key="1">
    <source>
        <dbReference type="EMBL" id="MEL0605922.1"/>
    </source>
</evidence>
<keyword evidence="2" id="KW-1185">Reference proteome</keyword>
<protein>
    <submittedName>
        <fullName evidence="1">AraC family transcriptional regulator</fullName>
    </submittedName>
</protein>
<comment type="caution">
    <text evidence="1">The sequence shown here is derived from an EMBL/GenBank/DDBJ whole genome shotgun (WGS) entry which is preliminary data.</text>
</comment>
<organism evidence="1 2">
    <name type="scientific">Pseudoalteromonas undina</name>
    <dbReference type="NCBI Taxonomy" id="43660"/>
    <lineage>
        <taxon>Bacteria</taxon>
        <taxon>Pseudomonadati</taxon>
        <taxon>Pseudomonadota</taxon>
        <taxon>Gammaproteobacteria</taxon>
        <taxon>Alteromonadales</taxon>
        <taxon>Pseudoalteromonadaceae</taxon>
        <taxon>Pseudoalteromonas</taxon>
    </lineage>
</organism>
<gene>
    <name evidence="1" type="ORF">V6250_17260</name>
</gene>
<dbReference type="EMBL" id="JBAKAX010000024">
    <property type="protein sequence ID" value="MEL0605922.1"/>
    <property type="molecule type" value="Genomic_DNA"/>
</dbReference>
<name>A0ACC6R7M2_9GAMM</name>
<sequence length="287" mass="33650">MPKTTIYCEPFSIKDGYEFEVHHVSYLQHDAYSCFMHFHQVHEFIFFERIDGTYFYHQGESTLADYEAVFTPAMETHDFELKPRSKSWYIVQFMPECLDDPALSEFTELLKTGLHLSFSIEIQKRIHKLLAWMLSEFNENPKSKTCTQLFNSLITMVCEYGKSSLSEQQKPLSGSASFKKLAPIINELKTNHGLTLSLEQAAGLCHLSPSYFSRVFKKHFRVPYSDYLMQHKLYSAARLLGQTDVSVTEIAYDLSFSSPSYFIKQFKHHFKVTPYQYRQQYRQQLQP</sequence>
<evidence type="ECO:0000313" key="2">
    <source>
        <dbReference type="Proteomes" id="UP001374952"/>
    </source>
</evidence>